<evidence type="ECO:0000256" key="1">
    <source>
        <dbReference type="SAM" id="MobiDB-lite"/>
    </source>
</evidence>
<dbReference type="AlphaFoldDB" id="A0A5C8HSG2"/>
<keyword evidence="4" id="KW-1185">Reference proteome</keyword>
<accession>A0A5C8HSG2</accession>
<protein>
    <submittedName>
        <fullName evidence="3">DUF4236 domain-containing protein</fullName>
    </submittedName>
</protein>
<dbReference type="Pfam" id="PF14020">
    <property type="entry name" value="DUF4236"/>
    <property type="match status" value="1"/>
</dbReference>
<feature type="compositionally biased region" description="Polar residues" evidence="1">
    <location>
        <begin position="55"/>
        <end position="67"/>
    </location>
</feature>
<dbReference type="SUPFAM" id="SSF48452">
    <property type="entry name" value="TPR-like"/>
    <property type="match status" value="1"/>
</dbReference>
<dbReference type="OrthoDB" id="4303260at2"/>
<evidence type="ECO:0000313" key="3">
    <source>
        <dbReference type="EMBL" id="TXK08810.1"/>
    </source>
</evidence>
<comment type="caution">
    <text evidence="3">The sequence shown here is derived from an EMBL/GenBank/DDBJ whole genome shotgun (WGS) entry which is preliminary data.</text>
</comment>
<evidence type="ECO:0000313" key="4">
    <source>
        <dbReference type="Proteomes" id="UP000321949"/>
    </source>
</evidence>
<dbReference type="Gene3D" id="1.25.40.10">
    <property type="entry name" value="Tetratricopeptide repeat domain"/>
    <property type="match status" value="1"/>
</dbReference>
<dbReference type="InterPro" id="IPR011990">
    <property type="entry name" value="TPR-like_helical_dom_sf"/>
</dbReference>
<organism evidence="3 4">
    <name type="scientific">Microbacterium saccharophilum</name>
    <dbReference type="NCBI Taxonomy" id="1213358"/>
    <lineage>
        <taxon>Bacteria</taxon>
        <taxon>Bacillati</taxon>
        <taxon>Actinomycetota</taxon>
        <taxon>Actinomycetes</taxon>
        <taxon>Micrococcales</taxon>
        <taxon>Microbacteriaceae</taxon>
        <taxon>Microbacterium</taxon>
    </lineage>
</organism>
<feature type="domain" description="DUF4236" evidence="2">
    <location>
        <begin position="3"/>
        <end position="55"/>
    </location>
</feature>
<feature type="region of interest" description="Disordered" evidence="1">
    <location>
        <begin position="48"/>
        <end position="88"/>
    </location>
</feature>
<name>A0A5C8HSG2_9MICO</name>
<gene>
    <name evidence="3" type="ORF">FVP74_11990</name>
</gene>
<sequence>MGFRVRKSIKIVPGVRLNVSAKSVGISAGVKGARISANSSGRVTRTVGVPGTGVSHSKTINTRSSGAAKSPAREPVTAPRPVQASTVKPGLMAPGWEKALFKTLKKVDGPKLHALAQQHPDHNQTISYIEMVEVALPAGDTARVRALLNWLHDVAYRPEDDAFVTKYLPRRTVALPVAQGISATMPATRDAFMLLLAEIEQADGNRARAIEVVEGLEPTTIAAVSLAELYAEEGRWSDIIDLTNGLTNEDEPSTYLLIQRGGALREQGYAEASREALKEALRIRSRPTELRNLALVERGKTYLSENKRAMARKDFERVMADSADWPGLDELIAASS</sequence>
<evidence type="ECO:0000259" key="2">
    <source>
        <dbReference type="Pfam" id="PF14020"/>
    </source>
</evidence>
<dbReference type="EMBL" id="VRSX01000006">
    <property type="protein sequence ID" value="TXK08810.1"/>
    <property type="molecule type" value="Genomic_DNA"/>
</dbReference>
<dbReference type="Proteomes" id="UP000321949">
    <property type="component" value="Unassembled WGS sequence"/>
</dbReference>
<dbReference type="InterPro" id="IPR025330">
    <property type="entry name" value="DUF4236"/>
</dbReference>
<proteinExistence type="predicted"/>
<reference evidence="3 4" key="1">
    <citation type="submission" date="2019-08" db="EMBL/GenBank/DDBJ databases">
        <authorList>
            <person name="Dong K."/>
        </authorList>
    </citation>
    <scope>NUCLEOTIDE SEQUENCE [LARGE SCALE GENOMIC DNA]</scope>
    <source>
        <strain evidence="3 4">K-1</strain>
    </source>
</reference>